<keyword evidence="8" id="KW-1015">Disulfide bond</keyword>
<dbReference type="InterPro" id="IPR020894">
    <property type="entry name" value="Cadherin_CS"/>
</dbReference>
<dbReference type="SMART" id="SM00282">
    <property type="entry name" value="LamG"/>
    <property type="match status" value="1"/>
</dbReference>
<feature type="compositionally biased region" description="Low complexity" evidence="11">
    <location>
        <begin position="254"/>
        <end position="268"/>
    </location>
</feature>
<dbReference type="InterPro" id="IPR013320">
    <property type="entry name" value="ConA-like_dom_sf"/>
</dbReference>
<feature type="domain" description="Cadherin" evidence="15">
    <location>
        <begin position="889"/>
        <end position="991"/>
    </location>
</feature>
<dbReference type="InterPro" id="IPR001791">
    <property type="entry name" value="Laminin_G"/>
</dbReference>
<keyword evidence="6 12" id="KW-1133">Transmembrane helix</keyword>
<comment type="caution">
    <text evidence="16">The sequence shown here is derived from an EMBL/GenBank/DDBJ whole genome shotgun (WGS) entry which is preliminary data.</text>
</comment>
<keyword evidence="17" id="KW-1185">Reference proteome</keyword>
<sequence length="1577" mass="173400">MFSLHLCLPLTHFPPSPPHSHPPPPSPPHFHTPSIPTSLSPSSSIPTSLSPSSIPTSLSPSSSIPTSHSPSIPTSFSPSSSIPTSLSPSSSIPTSLSPSLHPHLTLTLLPPSPPHSHTPSIPTSLSTSTSIPTSLSPFSSIPTSLSHSPSIPTSHSPSIPTSLSPSTSFSPHPSLTLPIPVSLHTPSPNPTPPPHPISQPNTPSTPHLPKPPPHPISQPNTPSTPHLPTPSPNPTPPPHLISQHHLPTQHHPLHTPSPNTPFSPTSPSLSPSFHFIQVLDRDGEDRDFFLTVIAKDGAVPASESLQEACNFKVDVLDVNDNAPIFDQKSYIQNLATDHNLELPVLRVTATDPDTNQNAEVVYSIDGPLQNTEYFTIDNHTGYIKLAKPLDPGMADTKIFSFDAVATDMGSPPLHGSAVVQINVIQSGSHPPELMSIFPPSPLIKEDVPENTEVMVVCVDSKVPGKPDLYFNLFLGNTVDTNSYGTFAKRDLPKSDSRCAMNQRGVVIFVDSRTLDYETVTSYKLLLQAVNSNQARLNVELNINIEDVNDNSPWMEPNDGTTITENSSPNILIGTIKARDRDISEQFRTLVFSFDNASPDIESKFELSSNGELRTRVSLDREEMDTYGYFIPIKVTDGMEGHENTGPFWVTVLDLNDVPPTFDKTGGVYVDQVPEDRLPGWKTGINLKVIDPDIVNHFDFQIVEGNEKNKFRIDSTTGEVRVNSILDYDAPTNDRNFTLLVRLSDGMNEMVQTHITIIVTNVNDLQPVFDKKNYTFTVTENVDCNMVFGEVVATDPDLPPEVDQNIRYYLSQPELTNFTIGEKTGELSIVNCLDREAATRGTMTIYPGAVDAGGAGHDADPTSVVLYILDKNDNHPFIQSPDNSYHKFMENAPPATVTPLTIQLDDKDTPEHGCPCTLSFENFTPQDIINKFEVSKVEGEGKSQYKLKPKVMLDREAQKFYELPFRTRDRQGVEGTRYLTIEVGDVNDSPMTDGASAIQVYNYQGQFPTMVIGSVYVTDEDDDDVKDKYFTLLPTDGQDQVDTYFTVDYNSGKITMEKGTPEGTYTLKVKVDDRFRNETATGTVEVLVVDLDEEAVMQSGSFRVAGYSAHEVLQKGDGSSSLYDRLKVEIGAIHNINPMNVDIFNLKDAEGGVDIRYNCHGSPYYTAPRLDGLMLQSRSELMDALNIDITLVTLNDCLYESSSPCGTGSCQQFLRPNLTSPLVVAGDTTTMVGVDITPEYNCVCGALEPPPSACYPGFCLNGGECVQENNTLKCLCGDNPEEYGPRCELKSARFNKGYAWYQAPKVCVNSSLYLSFNTKEQDGILLYSGPTVERPWSDYPKDFLYVVLRKWTLEVYLELGTGTVRMFLKLEQNTQRTYDFIMTWNDQGVTVEVAQCLDSIDPITPPECRQSVPLMGAMNTSHLLNLAGPLQLGGIVTMANLDKLAMSYKWTIVPPNVVPFYGCIQELRHNDFLYDLNSTDYDKNTYKPCGAPIPAQVVMGKQSIVIIVVSLLCLILLVLLILCLAHRKQKAVSYNDLDGIVKETIGGSDLEGFGEKDMTQYDLKLLRVGPDGYLFSGE</sequence>
<evidence type="ECO:0000259" key="15">
    <source>
        <dbReference type="PROSITE" id="PS50268"/>
    </source>
</evidence>
<evidence type="ECO:0000256" key="12">
    <source>
        <dbReference type="SAM" id="Phobius"/>
    </source>
</evidence>
<dbReference type="InterPro" id="IPR000742">
    <property type="entry name" value="EGF"/>
</dbReference>
<feature type="domain" description="Cadherin" evidence="15">
    <location>
        <begin position="279"/>
        <end position="325"/>
    </location>
</feature>
<comment type="subcellular location">
    <subcellularLocation>
        <location evidence="1">Membrane</location>
        <topology evidence="1">Single-pass membrane protein</topology>
    </subcellularLocation>
</comment>
<keyword evidence="4" id="KW-0677">Repeat</keyword>
<keyword evidence="7 12" id="KW-0472">Membrane</keyword>
<evidence type="ECO:0000256" key="9">
    <source>
        <dbReference type="PROSITE-ProRule" id="PRU00043"/>
    </source>
</evidence>
<dbReference type="Pfam" id="PF02210">
    <property type="entry name" value="Laminin_G_2"/>
    <property type="match status" value="1"/>
</dbReference>
<evidence type="ECO:0000256" key="1">
    <source>
        <dbReference type="ARBA" id="ARBA00004167"/>
    </source>
</evidence>
<dbReference type="SUPFAM" id="SSF49899">
    <property type="entry name" value="Concanavalin A-like lectins/glucanases"/>
    <property type="match status" value="1"/>
</dbReference>
<dbReference type="CDD" id="cd11304">
    <property type="entry name" value="Cadherin_repeat"/>
    <property type="match status" value="7"/>
</dbReference>
<dbReference type="GO" id="GO:0008013">
    <property type="term" value="F:beta-catenin binding"/>
    <property type="evidence" value="ECO:0007669"/>
    <property type="project" value="TreeGrafter"/>
</dbReference>
<keyword evidence="3" id="KW-0732">Signal</keyword>
<evidence type="ECO:0000256" key="2">
    <source>
        <dbReference type="ARBA" id="ARBA00022692"/>
    </source>
</evidence>
<feature type="domain" description="Cadherin" evidence="15">
    <location>
        <begin position="1008"/>
        <end position="1101"/>
    </location>
</feature>
<feature type="domain" description="EGF-like" evidence="14">
    <location>
        <begin position="1249"/>
        <end position="1287"/>
    </location>
</feature>
<comment type="caution">
    <text evidence="10">Lacks conserved residue(s) required for the propagation of feature annotation.</text>
</comment>
<organism evidence="16 17">
    <name type="scientific">Petrolisthes cinctipes</name>
    <name type="common">Flat porcelain crab</name>
    <dbReference type="NCBI Taxonomy" id="88211"/>
    <lineage>
        <taxon>Eukaryota</taxon>
        <taxon>Metazoa</taxon>
        <taxon>Ecdysozoa</taxon>
        <taxon>Arthropoda</taxon>
        <taxon>Crustacea</taxon>
        <taxon>Multicrustacea</taxon>
        <taxon>Malacostraca</taxon>
        <taxon>Eumalacostraca</taxon>
        <taxon>Eucarida</taxon>
        <taxon>Decapoda</taxon>
        <taxon>Pleocyemata</taxon>
        <taxon>Anomura</taxon>
        <taxon>Galatheoidea</taxon>
        <taxon>Porcellanidae</taxon>
        <taxon>Petrolisthes</taxon>
    </lineage>
</organism>
<keyword evidence="2 12" id="KW-0812">Transmembrane</keyword>
<dbReference type="FunFam" id="2.60.40.60:FF:000033">
    <property type="entry name" value="FAT atypical cadherin 1"/>
    <property type="match status" value="1"/>
</dbReference>
<evidence type="ECO:0000256" key="8">
    <source>
        <dbReference type="ARBA" id="ARBA00023157"/>
    </source>
</evidence>
<dbReference type="InterPro" id="IPR039808">
    <property type="entry name" value="Cadherin"/>
</dbReference>
<name>A0AAE1ESN7_PETCI</name>
<reference evidence="16" key="1">
    <citation type="submission" date="2023-10" db="EMBL/GenBank/DDBJ databases">
        <title>Genome assemblies of two species of porcelain crab, Petrolisthes cinctipes and Petrolisthes manimaculis (Anomura: Porcellanidae).</title>
        <authorList>
            <person name="Angst P."/>
        </authorList>
    </citation>
    <scope>NUCLEOTIDE SEQUENCE</scope>
    <source>
        <strain evidence="16">PB745_01</strain>
        <tissue evidence="16">Gill</tissue>
    </source>
</reference>
<dbReference type="Gene3D" id="2.60.40.60">
    <property type="entry name" value="Cadherins"/>
    <property type="match status" value="8"/>
</dbReference>
<dbReference type="GO" id="GO:0001736">
    <property type="term" value="P:establishment of planar polarity"/>
    <property type="evidence" value="ECO:0007669"/>
    <property type="project" value="UniProtKB-ARBA"/>
</dbReference>
<protein>
    <recommendedName>
        <fullName evidence="18">DE-cadherin</fullName>
    </recommendedName>
</protein>
<dbReference type="SMART" id="SM00112">
    <property type="entry name" value="CA"/>
    <property type="match status" value="8"/>
</dbReference>
<dbReference type="GO" id="GO:0007163">
    <property type="term" value="P:establishment or maintenance of cell polarity"/>
    <property type="evidence" value="ECO:0007669"/>
    <property type="project" value="UniProtKB-ARBA"/>
</dbReference>
<evidence type="ECO:0000313" key="16">
    <source>
        <dbReference type="EMBL" id="KAK3860656.1"/>
    </source>
</evidence>
<accession>A0AAE1ESN7</accession>
<dbReference type="EMBL" id="JAWQEG010004670">
    <property type="protein sequence ID" value="KAK3860656.1"/>
    <property type="molecule type" value="Genomic_DNA"/>
</dbReference>
<dbReference type="PROSITE" id="PS50026">
    <property type="entry name" value="EGF_3"/>
    <property type="match status" value="1"/>
</dbReference>
<proteinExistence type="predicted"/>
<feature type="domain" description="Laminin G" evidence="13">
    <location>
        <begin position="1289"/>
        <end position="1488"/>
    </location>
</feature>
<evidence type="ECO:0000313" key="17">
    <source>
        <dbReference type="Proteomes" id="UP001286313"/>
    </source>
</evidence>
<feature type="compositionally biased region" description="Pro residues" evidence="11">
    <location>
        <begin position="16"/>
        <end position="30"/>
    </location>
</feature>
<dbReference type="GO" id="GO:0005509">
    <property type="term" value="F:calcium ion binding"/>
    <property type="evidence" value="ECO:0007669"/>
    <property type="project" value="UniProtKB-UniRule"/>
</dbReference>
<dbReference type="PANTHER" id="PTHR24027:SF442">
    <property type="entry name" value="PROTOCADHERIN-15 ISOFORM X1"/>
    <property type="match status" value="1"/>
</dbReference>
<feature type="domain" description="Cadherin" evidence="15">
    <location>
        <begin position="443"/>
        <end position="554"/>
    </location>
</feature>
<dbReference type="Gene3D" id="2.60.120.200">
    <property type="match status" value="1"/>
</dbReference>
<dbReference type="GO" id="GO:0016477">
    <property type="term" value="P:cell migration"/>
    <property type="evidence" value="ECO:0007669"/>
    <property type="project" value="TreeGrafter"/>
</dbReference>
<dbReference type="PROSITE" id="PS00232">
    <property type="entry name" value="CADHERIN_1"/>
    <property type="match status" value="3"/>
</dbReference>
<gene>
    <name evidence="16" type="ORF">Pcinc_033307</name>
</gene>
<feature type="region of interest" description="Disordered" evidence="11">
    <location>
        <begin position="16"/>
        <end position="268"/>
    </location>
</feature>
<dbReference type="PRINTS" id="PR00205">
    <property type="entry name" value="CADHERIN"/>
</dbReference>
<dbReference type="PROSITE" id="PS50268">
    <property type="entry name" value="CADHERIN_2"/>
    <property type="match status" value="8"/>
</dbReference>
<dbReference type="GO" id="GO:0045296">
    <property type="term" value="F:cadherin binding"/>
    <property type="evidence" value="ECO:0007669"/>
    <property type="project" value="TreeGrafter"/>
</dbReference>
<dbReference type="Pfam" id="PF24811">
    <property type="entry name" value="Ig_Shg"/>
    <property type="match status" value="1"/>
</dbReference>
<evidence type="ECO:0000256" key="3">
    <source>
        <dbReference type="ARBA" id="ARBA00022729"/>
    </source>
</evidence>
<feature type="domain" description="Cadherin" evidence="15">
    <location>
        <begin position="326"/>
        <end position="433"/>
    </location>
</feature>
<evidence type="ECO:0000256" key="11">
    <source>
        <dbReference type="SAM" id="MobiDB-lite"/>
    </source>
</evidence>
<dbReference type="Proteomes" id="UP001286313">
    <property type="component" value="Unassembled WGS sequence"/>
</dbReference>
<evidence type="ECO:0008006" key="18">
    <source>
        <dbReference type="Google" id="ProtNLM"/>
    </source>
</evidence>
<dbReference type="GO" id="GO:0008104">
    <property type="term" value="P:intracellular protein localization"/>
    <property type="evidence" value="ECO:0007669"/>
    <property type="project" value="UniProtKB-ARBA"/>
</dbReference>
<evidence type="ECO:0000256" key="4">
    <source>
        <dbReference type="ARBA" id="ARBA00022737"/>
    </source>
</evidence>
<dbReference type="InterPro" id="IPR002126">
    <property type="entry name" value="Cadherin-like_dom"/>
</dbReference>
<evidence type="ECO:0000259" key="14">
    <source>
        <dbReference type="PROSITE" id="PS50026"/>
    </source>
</evidence>
<dbReference type="GO" id="GO:0016342">
    <property type="term" value="C:catenin complex"/>
    <property type="evidence" value="ECO:0007669"/>
    <property type="project" value="TreeGrafter"/>
</dbReference>
<feature type="compositionally biased region" description="Pro residues" evidence="11">
    <location>
        <begin position="187"/>
        <end position="197"/>
    </location>
</feature>
<dbReference type="SUPFAM" id="SSF49313">
    <property type="entry name" value="Cadherin-like"/>
    <property type="match status" value="7"/>
</dbReference>
<dbReference type="GO" id="GO:0007156">
    <property type="term" value="P:homophilic cell adhesion via plasma membrane adhesion molecules"/>
    <property type="evidence" value="ECO:0007669"/>
    <property type="project" value="InterPro"/>
</dbReference>
<evidence type="ECO:0000256" key="10">
    <source>
        <dbReference type="PROSITE-ProRule" id="PRU00076"/>
    </source>
</evidence>
<feature type="compositionally biased region" description="Low complexity" evidence="11">
    <location>
        <begin position="117"/>
        <end position="178"/>
    </location>
</feature>
<dbReference type="CDD" id="cd00110">
    <property type="entry name" value="LamG"/>
    <property type="match status" value="1"/>
</dbReference>
<feature type="transmembrane region" description="Helical" evidence="12">
    <location>
        <begin position="1503"/>
        <end position="1524"/>
    </location>
</feature>
<evidence type="ECO:0000256" key="6">
    <source>
        <dbReference type="ARBA" id="ARBA00022989"/>
    </source>
</evidence>
<evidence type="ECO:0000256" key="5">
    <source>
        <dbReference type="ARBA" id="ARBA00022837"/>
    </source>
</evidence>
<dbReference type="Pfam" id="PF00028">
    <property type="entry name" value="Cadherin"/>
    <property type="match status" value="4"/>
</dbReference>
<dbReference type="PROSITE" id="PS50025">
    <property type="entry name" value="LAM_G_DOMAIN"/>
    <property type="match status" value="1"/>
</dbReference>
<feature type="domain" description="Cadherin" evidence="15">
    <location>
        <begin position="554"/>
        <end position="661"/>
    </location>
</feature>
<dbReference type="InterPro" id="IPR056370">
    <property type="entry name" value="Shg-like_Ig-like"/>
</dbReference>
<dbReference type="PANTHER" id="PTHR24027">
    <property type="entry name" value="CADHERIN-23"/>
    <property type="match status" value="1"/>
</dbReference>
<keyword evidence="5 9" id="KW-0106">Calcium</keyword>
<feature type="compositionally biased region" description="Low complexity" evidence="11">
    <location>
        <begin position="31"/>
        <end position="109"/>
    </location>
</feature>
<feature type="compositionally biased region" description="Pro residues" evidence="11">
    <location>
        <begin position="225"/>
        <end position="239"/>
    </location>
</feature>
<evidence type="ECO:0000256" key="7">
    <source>
        <dbReference type="ARBA" id="ARBA00023136"/>
    </source>
</evidence>
<dbReference type="InterPro" id="IPR015919">
    <property type="entry name" value="Cadherin-like_sf"/>
</dbReference>
<keyword evidence="10" id="KW-0245">EGF-like domain</keyword>
<feature type="compositionally biased region" description="Pro residues" evidence="11">
    <location>
        <begin position="206"/>
        <end position="216"/>
    </location>
</feature>
<feature type="domain" description="Cadherin" evidence="15">
    <location>
        <begin position="769"/>
        <end position="877"/>
    </location>
</feature>
<feature type="domain" description="Cadherin" evidence="15">
    <location>
        <begin position="664"/>
        <end position="768"/>
    </location>
</feature>
<evidence type="ECO:0000259" key="13">
    <source>
        <dbReference type="PROSITE" id="PS50025"/>
    </source>
</evidence>